<dbReference type="SUPFAM" id="SSF51445">
    <property type="entry name" value="(Trans)glycosidases"/>
    <property type="match status" value="1"/>
</dbReference>
<dbReference type="PROSITE" id="PS51910">
    <property type="entry name" value="GH18_2"/>
    <property type="match status" value="1"/>
</dbReference>
<dbReference type="GO" id="GO:0005975">
    <property type="term" value="P:carbohydrate metabolic process"/>
    <property type="evidence" value="ECO:0007669"/>
    <property type="project" value="InterPro"/>
</dbReference>
<gene>
    <name evidence="2" type="ORF">As57867_005118</name>
</gene>
<dbReference type="AlphaFoldDB" id="A0A6A4ZT39"/>
<dbReference type="OrthoDB" id="73875at2759"/>
<organism evidence="2">
    <name type="scientific">Aphanomyces stellatus</name>
    <dbReference type="NCBI Taxonomy" id="120398"/>
    <lineage>
        <taxon>Eukaryota</taxon>
        <taxon>Sar</taxon>
        <taxon>Stramenopiles</taxon>
        <taxon>Oomycota</taxon>
        <taxon>Saprolegniomycetes</taxon>
        <taxon>Saprolegniales</taxon>
        <taxon>Verrucalvaceae</taxon>
        <taxon>Aphanomyces</taxon>
    </lineage>
</organism>
<dbReference type="InterPro" id="IPR001223">
    <property type="entry name" value="Glyco_hydro18_cat"/>
</dbReference>
<feature type="domain" description="GH18" evidence="1">
    <location>
        <begin position="1"/>
        <end position="177"/>
    </location>
</feature>
<accession>A0A6A4ZT39</accession>
<dbReference type="InterPro" id="IPR017853">
    <property type="entry name" value="GH"/>
</dbReference>
<reference evidence="2" key="1">
    <citation type="submission" date="2019-06" db="EMBL/GenBank/DDBJ databases">
        <title>Genomics analysis of Aphanomyces spp. identifies a new class of oomycete effector associated with host adaptation.</title>
        <authorList>
            <person name="Gaulin E."/>
        </authorList>
    </citation>
    <scope>NUCLEOTIDE SEQUENCE</scope>
    <source>
        <strain evidence="2">CBS 578.67</strain>
    </source>
</reference>
<feature type="non-terminal residue" evidence="2">
    <location>
        <position position="1"/>
    </location>
</feature>
<dbReference type="Gene3D" id="3.20.20.80">
    <property type="entry name" value="Glycosidases"/>
    <property type="match status" value="1"/>
</dbReference>
<protein>
    <recommendedName>
        <fullName evidence="1">GH18 domain-containing protein</fullName>
    </recommendedName>
</protein>
<comment type="caution">
    <text evidence="2">The sequence shown here is derived from an EMBL/GenBank/DDBJ whole genome shotgun (WGS) entry which is preliminary data.</text>
</comment>
<sequence length="177" mass="18712">FNLDGLDIDDETRGAAQYDAARVLAMATALAAPLHARGKVLSLDAFLYDVDPVKCVAVVGRCLPRGIESIVDWVNVMAYNVAEDASAAAAVYATATTTLFSQWAARLASPAKMVVGVCTESSNPLYRGCAYGPGPSPDVVSSWVKWSATNAGGGMSIWAASKDQFLNYTLTKMLVVQ</sequence>
<proteinExistence type="predicted"/>
<dbReference type="EMBL" id="VJMH01001527">
    <property type="protein sequence ID" value="KAF0711699.1"/>
    <property type="molecule type" value="Genomic_DNA"/>
</dbReference>
<evidence type="ECO:0000313" key="2">
    <source>
        <dbReference type="EMBL" id="KAF0711699.1"/>
    </source>
</evidence>
<name>A0A6A4ZT39_9STRA</name>
<evidence type="ECO:0000259" key="1">
    <source>
        <dbReference type="PROSITE" id="PS51910"/>
    </source>
</evidence>